<dbReference type="PANTHER" id="PTHR10231">
    <property type="entry name" value="NUCLEOTIDE-SUGAR TRANSMEMBRANE TRANSPORTER"/>
    <property type="match status" value="1"/>
</dbReference>
<keyword evidence="4 6" id="KW-0472">Membrane</keyword>
<evidence type="ECO:0000256" key="3">
    <source>
        <dbReference type="ARBA" id="ARBA00022989"/>
    </source>
</evidence>
<feature type="transmembrane region" description="Helical" evidence="6">
    <location>
        <begin position="186"/>
        <end position="204"/>
    </location>
</feature>
<keyword evidence="8" id="KW-1185">Reference proteome</keyword>
<feature type="transmembrane region" description="Helical" evidence="6">
    <location>
        <begin position="265"/>
        <end position="286"/>
    </location>
</feature>
<name>A0ABR1HD66_9HYPO</name>
<dbReference type="InterPro" id="IPR037185">
    <property type="entry name" value="EmrE-like"/>
</dbReference>
<evidence type="ECO:0000256" key="2">
    <source>
        <dbReference type="ARBA" id="ARBA00022692"/>
    </source>
</evidence>
<dbReference type="InterPro" id="IPR007271">
    <property type="entry name" value="Nuc_sug_transpt"/>
</dbReference>
<feature type="transmembrane region" description="Helical" evidence="6">
    <location>
        <begin position="391"/>
        <end position="408"/>
    </location>
</feature>
<feature type="region of interest" description="Disordered" evidence="5">
    <location>
        <begin position="455"/>
        <end position="476"/>
    </location>
</feature>
<keyword evidence="3 6" id="KW-1133">Transmembrane helix</keyword>
<dbReference type="SUPFAM" id="SSF103481">
    <property type="entry name" value="Multidrug resistance efflux transporter EmrE"/>
    <property type="match status" value="1"/>
</dbReference>
<feature type="transmembrane region" description="Helical" evidence="6">
    <location>
        <begin position="156"/>
        <end position="177"/>
    </location>
</feature>
<gene>
    <name evidence="7" type="primary">gms1</name>
    <name evidence="7" type="ORF">QQZ08_011110</name>
</gene>
<evidence type="ECO:0000256" key="5">
    <source>
        <dbReference type="SAM" id="MobiDB-lite"/>
    </source>
</evidence>
<comment type="subcellular location">
    <subcellularLocation>
        <location evidence="1">Membrane</location>
        <topology evidence="1">Multi-pass membrane protein</topology>
    </subcellularLocation>
</comment>
<feature type="transmembrane region" description="Helical" evidence="6">
    <location>
        <begin position="306"/>
        <end position="324"/>
    </location>
</feature>
<evidence type="ECO:0000256" key="1">
    <source>
        <dbReference type="ARBA" id="ARBA00004141"/>
    </source>
</evidence>
<accession>A0ABR1HD66</accession>
<comment type="caution">
    <text evidence="7">The sequence shown here is derived from an EMBL/GenBank/DDBJ whole genome shotgun (WGS) entry which is preliminary data.</text>
</comment>
<reference evidence="7 8" key="1">
    <citation type="journal article" date="2025" name="Microbiol. Resour. Announc.">
        <title>Draft genome sequences for Neonectria magnoliae and Neonectria punicea, canker pathogens of Liriodendron tulipifera and Acer saccharum in West Virginia.</title>
        <authorList>
            <person name="Petronek H.M."/>
            <person name="Kasson M.T."/>
            <person name="Metheny A.M."/>
            <person name="Stauder C.M."/>
            <person name="Lovett B."/>
            <person name="Lynch S.C."/>
            <person name="Garnas J.R."/>
            <person name="Kasson L.R."/>
            <person name="Stajich J.E."/>
        </authorList>
    </citation>
    <scope>NUCLEOTIDE SEQUENCE [LARGE SCALE GENOMIC DNA]</scope>
    <source>
        <strain evidence="7 8">NRRL 64651</strain>
    </source>
</reference>
<proteinExistence type="predicted"/>
<sequence>MAILDKYPRTPALSSQGTFLGLNKKQWSLTTLTFQNSALILVCAPHHHPSKVMAMLTSVFPQIMHYSRVMPPSGDHRYFTSTAVFLNEIIKLAVSLTLAIYETSKTLAPTTPATVLFEQIYNSVFAGDGWKLALIAAFYTLQNLLQYVAVGNLDAVHFQILYQLKILITAIFSVTLLRRHLGPKRWFSLVILTIGVCIVSMPQSESPSGSSPLLRDMTDHFFPRSLHELGHAPVDFASGGKLSKRSATYQGIDHDLPPPDPLMDYSVGLTSVLVAAAVSGLTGVYFEKLLKESPTQASVWIRNVQLSFYSLFAALLGGVIWQDGSGISEHGFFEGYNWVVWTAVILQAAGGLIASVVIRDADNIVKNFATSISIVVSFLVSVFVFDFEVTFTFILGTSFVLLSTYIYSSSERSIHRPPPIQIAKFERPAIERVYTPRGSAGARLTPFDANIALTTSRPNSPMLPRQPSRTNIKRDD</sequence>
<feature type="transmembrane region" description="Helical" evidence="6">
    <location>
        <begin position="336"/>
        <end position="358"/>
    </location>
</feature>
<dbReference type="EMBL" id="JAZAVK010000160">
    <property type="protein sequence ID" value="KAK7418787.1"/>
    <property type="molecule type" value="Genomic_DNA"/>
</dbReference>
<protein>
    <submittedName>
        <fullName evidence="7">UDP-galactose transporter Gms1</fullName>
    </submittedName>
</protein>
<keyword evidence="2 6" id="KW-0812">Transmembrane</keyword>
<dbReference type="Proteomes" id="UP001498421">
    <property type="component" value="Unassembled WGS sequence"/>
</dbReference>
<evidence type="ECO:0000256" key="6">
    <source>
        <dbReference type="SAM" id="Phobius"/>
    </source>
</evidence>
<feature type="transmembrane region" description="Helical" evidence="6">
    <location>
        <begin position="132"/>
        <end position="150"/>
    </location>
</feature>
<dbReference type="Pfam" id="PF04142">
    <property type="entry name" value="Nuc_sug_transp"/>
    <property type="match status" value="1"/>
</dbReference>
<evidence type="ECO:0000313" key="7">
    <source>
        <dbReference type="EMBL" id="KAK7418787.1"/>
    </source>
</evidence>
<evidence type="ECO:0000313" key="8">
    <source>
        <dbReference type="Proteomes" id="UP001498421"/>
    </source>
</evidence>
<dbReference type="NCBIfam" id="TIGR00803">
    <property type="entry name" value="nst"/>
    <property type="match status" value="1"/>
</dbReference>
<evidence type="ECO:0000256" key="4">
    <source>
        <dbReference type="ARBA" id="ARBA00023136"/>
    </source>
</evidence>
<organism evidence="7 8">
    <name type="scientific">Neonectria magnoliae</name>
    <dbReference type="NCBI Taxonomy" id="2732573"/>
    <lineage>
        <taxon>Eukaryota</taxon>
        <taxon>Fungi</taxon>
        <taxon>Dikarya</taxon>
        <taxon>Ascomycota</taxon>
        <taxon>Pezizomycotina</taxon>
        <taxon>Sordariomycetes</taxon>
        <taxon>Hypocreomycetidae</taxon>
        <taxon>Hypocreales</taxon>
        <taxon>Nectriaceae</taxon>
        <taxon>Neonectria</taxon>
    </lineage>
</organism>
<feature type="transmembrane region" description="Helical" evidence="6">
    <location>
        <begin position="365"/>
        <end position="385"/>
    </location>
</feature>